<reference evidence="1" key="1">
    <citation type="submission" date="2020-02" db="EMBL/GenBank/DDBJ databases">
        <authorList>
            <person name="Fillo S."/>
            <person name="Giordani F."/>
            <person name="Tonon E."/>
            <person name="Drigo I."/>
            <person name="Anselmo A."/>
            <person name="Fortunato A."/>
            <person name="Bano L."/>
            <person name="Lista F."/>
        </authorList>
    </citation>
    <scope>NUCLEOTIDE SEQUENCE</scope>
    <source>
        <strain evidence="1">IZSVe-TV_9877_3_12</strain>
    </source>
</reference>
<dbReference type="AlphaFoldDB" id="A0A9Q3V8L8"/>
<reference evidence="1" key="2">
    <citation type="journal article" date="2021" name="Microorganisms">
        <title>Extensive Genome Exploration of Clostridium botulinum Group III Field Strains.</title>
        <authorList>
            <person name="Fillo S."/>
            <person name="Giordani F."/>
            <person name="Tonon E."/>
            <person name="Drigo I."/>
            <person name="Anselmo A."/>
            <person name="Fortunato A."/>
            <person name="Lista F."/>
            <person name="Bano L."/>
        </authorList>
    </citation>
    <scope>NUCLEOTIDE SEQUENCE</scope>
    <source>
        <strain evidence="1">IZSVe-TV_9877_3_12</strain>
    </source>
</reference>
<organism evidence="1 2">
    <name type="scientific">Clostridium botulinum C</name>
    <dbReference type="NCBI Taxonomy" id="36828"/>
    <lineage>
        <taxon>Bacteria</taxon>
        <taxon>Bacillati</taxon>
        <taxon>Bacillota</taxon>
        <taxon>Clostridia</taxon>
        <taxon>Eubacteriales</taxon>
        <taxon>Clostridiaceae</taxon>
        <taxon>Clostridium</taxon>
    </lineage>
</organism>
<gene>
    <name evidence="1" type="ORF">G8S53_01495</name>
</gene>
<sequence length="518" mass="57288">MSFNNVFSTITNGAITFIGNKLSDTLTSSVLNIPHGSKIIYAELLWGGMYKPLEEDSKDIINSPIKLALPNSENNFIEIYPQDKQVFAYEKESIYCNSCNITDYVSKYLGGIYRIESTAKITSSTNSNDISRWTLAVIYKNPKLPFRKLNLYVGGYVIDNASSISIPISEFETPSTGQTNANLLISTLNKTTPEDGTEVLIGSNKEDFVHLLDNTDNKNYTIINIDASKGLTNSQNSAILKLSSNKKVYIPNAVGIQIDMNAPILTISQYATRNNIDNSNSNSIKYTITIKNDGFLPANNVKLNIVPNKNIQYTKNSLTINSNSSLNNIEEELYLNTINPGNSSVVTFSGDILNHRSTLNSNPNTANLTYDFTNNLGTFHKSNIILLKNSKAINTFPPLINNYQKITYKNTPTSGKVLGLSSTANIVNYTIDTFPSNGFASVNSDGTWIYTPKVEFAGEDNFSINVLDSSGNSSISTIYILVKSIFANQDPISCCPCNIVYPHQLCKYKVNTNPYYCY</sequence>
<dbReference type="Pfam" id="PF17963">
    <property type="entry name" value="Big_9"/>
    <property type="match status" value="1"/>
</dbReference>
<name>A0A9Q3V8L8_CLOBO</name>
<protein>
    <submittedName>
        <fullName evidence="1">Uncharacterized protein</fullName>
    </submittedName>
</protein>
<dbReference type="RefSeq" id="WP_003380982.1">
    <property type="nucleotide sequence ID" value="NZ_JAAMYB010000001.1"/>
</dbReference>
<dbReference type="EMBL" id="JAAMYB010000001">
    <property type="protein sequence ID" value="MCD3193958.1"/>
    <property type="molecule type" value="Genomic_DNA"/>
</dbReference>
<dbReference type="Gene3D" id="2.60.40.3440">
    <property type="match status" value="1"/>
</dbReference>
<proteinExistence type="predicted"/>
<accession>A0A9Q3V8L8</accession>
<comment type="caution">
    <text evidence="1">The sequence shown here is derived from an EMBL/GenBank/DDBJ whole genome shotgun (WGS) entry which is preliminary data.</text>
</comment>
<evidence type="ECO:0000313" key="1">
    <source>
        <dbReference type="EMBL" id="MCD3193958.1"/>
    </source>
</evidence>
<evidence type="ECO:0000313" key="2">
    <source>
        <dbReference type="Proteomes" id="UP000813637"/>
    </source>
</evidence>
<dbReference type="Proteomes" id="UP000813637">
    <property type="component" value="Unassembled WGS sequence"/>
</dbReference>